<comment type="caution">
    <text evidence="10">The sequence shown here is derived from an EMBL/GenBank/DDBJ whole genome shotgun (WGS) entry which is preliminary data.</text>
</comment>
<dbReference type="GO" id="GO:0004497">
    <property type="term" value="F:monooxygenase activity"/>
    <property type="evidence" value="ECO:0007669"/>
    <property type="project" value="UniProtKB-KW"/>
</dbReference>
<evidence type="ECO:0000313" key="10">
    <source>
        <dbReference type="EMBL" id="KAG2279403.1"/>
    </source>
</evidence>
<dbReference type="Gene3D" id="1.10.630.10">
    <property type="entry name" value="Cytochrome P450"/>
    <property type="match status" value="2"/>
</dbReference>
<dbReference type="GO" id="GO:0009682">
    <property type="term" value="P:induced systemic resistance"/>
    <property type="evidence" value="ECO:0007669"/>
    <property type="project" value="UniProtKB-ARBA"/>
</dbReference>
<dbReference type="GO" id="GO:0002229">
    <property type="term" value="P:defense response to oomycetes"/>
    <property type="evidence" value="ECO:0007669"/>
    <property type="project" value="UniProtKB-ARBA"/>
</dbReference>
<dbReference type="InterPro" id="IPR002401">
    <property type="entry name" value="Cyt_P450_E_grp-I"/>
</dbReference>
<feature type="chain" id="PRO_5036460150" description="Cytochrome P450" evidence="9">
    <location>
        <begin position="27"/>
        <end position="1024"/>
    </location>
</feature>
<dbReference type="PROSITE" id="PS00086">
    <property type="entry name" value="CYTOCHROME_P450"/>
    <property type="match status" value="2"/>
</dbReference>
<dbReference type="GO" id="GO:0005506">
    <property type="term" value="F:iron ion binding"/>
    <property type="evidence" value="ECO:0007669"/>
    <property type="project" value="InterPro"/>
</dbReference>
<evidence type="ECO:0000256" key="8">
    <source>
        <dbReference type="PIRSR" id="PIRSR602401-1"/>
    </source>
</evidence>
<reference evidence="10 11" key="1">
    <citation type="submission" date="2020-02" db="EMBL/GenBank/DDBJ databases">
        <authorList>
            <person name="Ma Q."/>
            <person name="Huang Y."/>
            <person name="Song X."/>
            <person name="Pei D."/>
        </authorList>
    </citation>
    <scope>NUCLEOTIDE SEQUENCE [LARGE SCALE GENOMIC DNA]</scope>
    <source>
        <strain evidence="10">Sxm20200214</strain>
        <tissue evidence="10">Leaf</tissue>
    </source>
</reference>
<dbReference type="SUPFAM" id="SSF48264">
    <property type="entry name" value="Cytochrome P450"/>
    <property type="match status" value="2"/>
</dbReference>
<evidence type="ECO:0000256" key="3">
    <source>
        <dbReference type="ARBA" id="ARBA00022617"/>
    </source>
</evidence>
<dbReference type="OrthoDB" id="2789670at2759"/>
<dbReference type="InterPro" id="IPR017972">
    <property type="entry name" value="Cyt_P450_CS"/>
</dbReference>
<dbReference type="GO" id="GO:0009625">
    <property type="term" value="P:response to insect"/>
    <property type="evidence" value="ECO:0007669"/>
    <property type="project" value="UniProtKB-ARBA"/>
</dbReference>
<evidence type="ECO:0000313" key="11">
    <source>
        <dbReference type="Proteomes" id="UP000886595"/>
    </source>
</evidence>
<organism evidence="10 11">
    <name type="scientific">Brassica carinata</name>
    <name type="common">Ethiopian mustard</name>
    <name type="synonym">Abyssinian cabbage</name>
    <dbReference type="NCBI Taxonomy" id="52824"/>
    <lineage>
        <taxon>Eukaryota</taxon>
        <taxon>Viridiplantae</taxon>
        <taxon>Streptophyta</taxon>
        <taxon>Embryophyta</taxon>
        <taxon>Tracheophyta</taxon>
        <taxon>Spermatophyta</taxon>
        <taxon>Magnoliopsida</taxon>
        <taxon>eudicotyledons</taxon>
        <taxon>Gunneridae</taxon>
        <taxon>Pentapetalae</taxon>
        <taxon>rosids</taxon>
        <taxon>malvids</taxon>
        <taxon>Brassicales</taxon>
        <taxon>Brassicaceae</taxon>
        <taxon>Brassiceae</taxon>
        <taxon>Brassica</taxon>
    </lineage>
</organism>
<keyword evidence="6 8" id="KW-0408">Iron</keyword>
<feature type="binding site" description="axial binding residue" evidence="8">
    <location>
        <position position="962"/>
    </location>
    <ligand>
        <name>heme</name>
        <dbReference type="ChEBI" id="CHEBI:30413"/>
    </ligand>
    <ligandPart>
        <name>Fe</name>
        <dbReference type="ChEBI" id="CHEBI:18248"/>
    </ligandPart>
</feature>
<protein>
    <recommendedName>
        <fullName evidence="12">Cytochrome P450</fullName>
    </recommendedName>
</protein>
<evidence type="ECO:0000256" key="5">
    <source>
        <dbReference type="ARBA" id="ARBA00023002"/>
    </source>
</evidence>
<dbReference type="GO" id="GO:0016705">
    <property type="term" value="F:oxidoreductase activity, acting on paired donors, with incorporation or reduction of molecular oxygen"/>
    <property type="evidence" value="ECO:0007669"/>
    <property type="project" value="InterPro"/>
</dbReference>
<feature type="signal peptide" evidence="9">
    <location>
        <begin position="1"/>
        <end position="26"/>
    </location>
</feature>
<evidence type="ECO:0000256" key="7">
    <source>
        <dbReference type="ARBA" id="ARBA00023033"/>
    </source>
</evidence>
<gene>
    <name evidence="10" type="ORF">Bca52824_050623</name>
</gene>
<name>A0A8X7R1D4_BRACI</name>
<dbReference type="PRINTS" id="PR00463">
    <property type="entry name" value="EP450I"/>
</dbReference>
<evidence type="ECO:0000256" key="9">
    <source>
        <dbReference type="SAM" id="SignalP"/>
    </source>
</evidence>
<evidence type="ECO:0000256" key="6">
    <source>
        <dbReference type="ARBA" id="ARBA00023004"/>
    </source>
</evidence>
<dbReference type="PANTHER" id="PTHR47944">
    <property type="entry name" value="CYTOCHROME P450 98A9"/>
    <property type="match status" value="1"/>
</dbReference>
<dbReference type="Pfam" id="PF00067">
    <property type="entry name" value="p450"/>
    <property type="match status" value="2"/>
</dbReference>
<dbReference type="InterPro" id="IPR036396">
    <property type="entry name" value="Cyt_P450_sf"/>
</dbReference>
<dbReference type="EMBL" id="JAAMPC010000011">
    <property type="protein sequence ID" value="KAG2279403.1"/>
    <property type="molecule type" value="Genomic_DNA"/>
</dbReference>
<dbReference type="FunFam" id="1.10.630.10:FF:000037">
    <property type="entry name" value="Cytochrome P450 9"/>
    <property type="match status" value="2"/>
</dbReference>
<comment type="cofactor">
    <cofactor evidence="1 8">
        <name>heme</name>
        <dbReference type="ChEBI" id="CHEBI:30413"/>
    </cofactor>
</comment>
<evidence type="ECO:0000256" key="4">
    <source>
        <dbReference type="ARBA" id="ARBA00022723"/>
    </source>
</evidence>
<accession>A0A8X7R1D4</accession>
<keyword evidence="5" id="KW-0560">Oxidoreductase</keyword>
<evidence type="ECO:0008006" key="12">
    <source>
        <dbReference type="Google" id="ProtNLM"/>
    </source>
</evidence>
<evidence type="ECO:0000256" key="2">
    <source>
        <dbReference type="ARBA" id="ARBA00010617"/>
    </source>
</evidence>
<dbReference type="GO" id="GO:0052544">
    <property type="term" value="P:defense response by callose deposition in cell wall"/>
    <property type="evidence" value="ECO:0007669"/>
    <property type="project" value="UniProtKB-ARBA"/>
</dbReference>
<dbReference type="AlphaFoldDB" id="A0A8X7R1D4"/>
<dbReference type="Proteomes" id="UP000886595">
    <property type="component" value="Unassembled WGS sequence"/>
</dbReference>
<sequence length="1024" mass="116326">MLDSSSLLAFILGSLIVALMMKRKEPKKNELVTSYTRNLRLPPGPKPWPLIGNLPQILRRNRPVFRWIHSLMEELNTDIACIPLANTHVIPVTSPRIAREILKKQDSIFATRPLTMGTEYCSRGYLTIAVEPQGEQWKKMRRVVASHVTSQKSFKWTLEKRTEEADNLVRYINNLCVKNQCNGFKVIDIRLVVRQYCGNVARKMLFGVRHFGKGSEDGFGPGFEEIEYVDSLFTVVTHLYAFALSDYVPWLRFLDLEGHEKVVSGAMRNISKYNDSFVDQRLKKWRNGKMKEPRDFLDMFILAKDTDGKPSLSDEEIKAQELMLATVDNPSNAVEWAMAEMINQPSIMQKAVEEIDRVVGKDRFVLESDIPNLNYVKACVKEAFRLHPVAPFNLPHMSTTDAVVDGYFIPKGSHVLISRLGIGRNSNVWDKPLKFDPQRHMCNNKTVELSDPDLNLISFSAGRRGCMGSNIGSAMTYMLLARLILGFTWTSSVSGEGKIDILESKRFLIVALTTKKRKEPKKNEFVTSYTRNLRLPPGPKPWPLIGNLPQILRRNRPVFRWIHSLMEELNTDIACIPLANTHVIPVTSPRIAREILKKQDSIFATRPLTMGTEYCSRGYLTIAVEPQGEQWKKMRRVVASHVTSQKSFKWTLEKRTEEADNLVRYINNICIKNQGNGFEVIDLRLVVRQYSGNVARKMLFGVRHFGKGSEDGFGPGFEEIEHVDSLFTVVTHLYAFALSDYVPWLRFLDLEGHEKVVSGAMRNISKYNDSFVDQRLKKWRNGKMKEPQDFLDMFILAKDTDGKPALSAEEIKAQVTELMLATVDNPSNAAEWAMGEMINQPNIMQKAVEEIDRVVGKDRFVLESDISNLNYVKACVKEAFRLHPVAPFNLTHMSTADAVVDGYFIPKGSHVLISRLGIGRNPNVWDKPLKFDPERHMGNNKNVELNDPDLNIISFSAGRRGCMGSNIGSAMTYMLLARLIQGFTWSSVHGEDKFDISESKSDLFMAKPLHAIATPRLAPQIYST</sequence>
<dbReference type="GO" id="GO:0006569">
    <property type="term" value="P:L-tryptophan catabolic process"/>
    <property type="evidence" value="ECO:0007669"/>
    <property type="project" value="UniProtKB-ARBA"/>
</dbReference>
<keyword evidence="7" id="KW-0503">Monooxygenase</keyword>
<dbReference type="GO" id="GO:0010120">
    <property type="term" value="P:camalexin biosynthetic process"/>
    <property type="evidence" value="ECO:0007669"/>
    <property type="project" value="UniProtKB-ARBA"/>
</dbReference>
<dbReference type="PANTHER" id="PTHR47944:SF4">
    <property type="entry name" value="OS09G0441700 PROTEIN"/>
    <property type="match status" value="1"/>
</dbReference>
<keyword evidence="4 8" id="KW-0479">Metal-binding</keyword>
<keyword evidence="9" id="KW-0732">Signal</keyword>
<dbReference type="GO" id="GO:0020037">
    <property type="term" value="F:heme binding"/>
    <property type="evidence" value="ECO:0007669"/>
    <property type="project" value="InterPro"/>
</dbReference>
<comment type="similarity">
    <text evidence="2">Belongs to the cytochrome P450 family.</text>
</comment>
<keyword evidence="3 8" id="KW-0349">Heme</keyword>
<dbReference type="InterPro" id="IPR001128">
    <property type="entry name" value="Cyt_P450"/>
</dbReference>
<proteinExistence type="inferred from homology"/>
<dbReference type="GO" id="GO:0009684">
    <property type="term" value="P:indoleacetic acid biosynthetic process"/>
    <property type="evidence" value="ECO:0007669"/>
    <property type="project" value="UniProtKB-ARBA"/>
</dbReference>
<keyword evidence="11" id="KW-1185">Reference proteome</keyword>
<evidence type="ECO:0000256" key="1">
    <source>
        <dbReference type="ARBA" id="ARBA00001971"/>
    </source>
</evidence>